<dbReference type="InterPro" id="IPR043128">
    <property type="entry name" value="Rev_trsase/Diguanyl_cyclase"/>
</dbReference>
<feature type="domain" description="Reverse transcriptase" evidence="8">
    <location>
        <begin position="90"/>
        <end position="197"/>
    </location>
</feature>
<evidence type="ECO:0000259" key="9">
    <source>
        <dbReference type="Pfam" id="PF17917"/>
    </source>
</evidence>
<name>A0ABQ5FEW5_9ASTR</name>
<comment type="caution">
    <text evidence="10">The sequence shown here is derived from an EMBL/GenBank/DDBJ whole genome shotgun (WGS) entry which is preliminary data.</text>
</comment>
<sequence length="738" mass="83921">MSDIKGISPSYCTHKILMEDDYKPVIQPQRRLNSKVQDVVKNEIVKLLDSGLIYPILDSSWVIPIHVVPKKGEMTVVLNDNNQLIPSQTVTRWRVCIDYRKLNDATRKDHFPLPFIDQMLECLCGNEYYCFLDGFSGFFQISIALEDQEKKTFTSPYGTFAYRRMPFGLCNAPASFQRCMTAIFHDMVEDFIEVFMVDFSVFEGIVLGHKISGAGIEVDRAKIDVIAKLPYPTNVKGARIFLGRAGFYRSKTLNNAQEHYTTIEKEVLAVVFSFDKFRQYLVLSKTMVYTDHSALKYLFSKEDSKPRLIRLENLDLGTFAEEEITDDFLNEHLMILKAELNNDEPWLVYEKACQLPVEIEHKAYWALKQCNMDLTAAAKNRFMELNELKELRGDKNFKEGDKGFLGVGFHEVPLHYTGNYMPSRPDLSFARLDDYVYKTKQLQQSPSGQVPVNAAKQSSPRAATSISTARPVNTDAPKPKVNDALPITYSYFKAHSRENAVQSSHAGFGDQQEMVIPTKTLQDQGIFNSGCSRHMTGNKSFLTIIKKYLVEFVAFRGSPTGGIKRKFSVSRTPQQNGFGLKERKDTDRATRTVLADFIITYNLWAEAVRTPSISFMRPFGCPVTILNTLDPLVKFDGKADESWEATSQLWKQPMNCQTYSHNQKYIGNMPKYQIIGDINSATQTRRMIKISEEHAMILEGQPKLGLWYPRDSPFDLEAFSDSDYAGASLDRKSTTGGC</sequence>
<evidence type="ECO:0000256" key="3">
    <source>
        <dbReference type="ARBA" id="ARBA00022722"/>
    </source>
</evidence>
<gene>
    <name evidence="10" type="ORF">Tco_1005101</name>
</gene>
<protein>
    <submittedName>
        <fullName evidence="10">Reverse transcriptase domain-containing protein</fullName>
    </submittedName>
</protein>
<dbReference type="Gene3D" id="3.30.70.270">
    <property type="match status" value="1"/>
</dbReference>
<dbReference type="InterPro" id="IPR043502">
    <property type="entry name" value="DNA/RNA_pol_sf"/>
</dbReference>
<keyword evidence="4" id="KW-0255">Endonuclease</keyword>
<keyword evidence="6 10" id="KW-0695">RNA-directed DNA polymerase</keyword>
<organism evidence="10 11">
    <name type="scientific">Tanacetum coccineum</name>
    <dbReference type="NCBI Taxonomy" id="301880"/>
    <lineage>
        <taxon>Eukaryota</taxon>
        <taxon>Viridiplantae</taxon>
        <taxon>Streptophyta</taxon>
        <taxon>Embryophyta</taxon>
        <taxon>Tracheophyta</taxon>
        <taxon>Spermatophyta</taxon>
        <taxon>Magnoliopsida</taxon>
        <taxon>eudicotyledons</taxon>
        <taxon>Gunneridae</taxon>
        <taxon>Pentapetalae</taxon>
        <taxon>asterids</taxon>
        <taxon>campanulids</taxon>
        <taxon>Asterales</taxon>
        <taxon>Asteraceae</taxon>
        <taxon>Asteroideae</taxon>
        <taxon>Anthemideae</taxon>
        <taxon>Anthemidinae</taxon>
        <taxon>Tanacetum</taxon>
    </lineage>
</organism>
<keyword evidence="5" id="KW-0378">Hydrolase</keyword>
<evidence type="ECO:0000256" key="7">
    <source>
        <dbReference type="SAM" id="MobiDB-lite"/>
    </source>
</evidence>
<feature type="compositionally biased region" description="Polar residues" evidence="7">
    <location>
        <begin position="446"/>
        <end position="471"/>
    </location>
</feature>
<evidence type="ECO:0000256" key="2">
    <source>
        <dbReference type="ARBA" id="ARBA00022695"/>
    </source>
</evidence>
<keyword evidence="2" id="KW-0548">Nucleotidyltransferase</keyword>
<evidence type="ECO:0000256" key="1">
    <source>
        <dbReference type="ARBA" id="ARBA00022679"/>
    </source>
</evidence>
<dbReference type="CDD" id="cd01647">
    <property type="entry name" value="RT_LTR"/>
    <property type="match status" value="1"/>
</dbReference>
<feature type="region of interest" description="Disordered" evidence="7">
    <location>
        <begin position="446"/>
        <end position="480"/>
    </location>
</feature>
<evidence type="ECO:0000256" key="6">
    <source>
        <dbReference type="ARBA" id="ARBA00022918"/>
    </source>
</evidence>
<dbReference type="Pfam" id="PF17917">
    <property type="entry name" value="RT_RNaseH"/>
    <property type="match status" value="1"/>
</dbReference>
<reference evidence="10" key="2">
    <citation type="submission" date="2022-01" db="EMBL/GenBank/DDBJ databases">
        <authorList>
            <person name="Yamashiro T."/>
            <person name="Shiraishi A."/>
            <person name="Satake H."/>
            <person name="Nakayama K."/>
        </authorList>
    </citation>
    <scope>NUCLEOTIDE SEQUENCE</scope>
</reference>
<dbReference type="EMBL" id="BQNB010017299">
    <property type="protein sequence ID" value="GJT61568.1"/>
    <property type="molecule type" value="Genomic_DNA"/>
</dbReference>
<dbReference type="SUPFAM" id="SSF56672">
    <property type="entry name" value="DNA/RNA polymerases"/>
    <property type="match status" value="1"/>
</dbReference>
<keyword evidence="11" id="KW-1185">Reference proteome</keyword>
<evidence type="ECO:0000313" key="10">
    <source>
        <dbReference type="EMBL" id="GJT61568.1"/>
    </source>
</evidence>
<evidence type="ECO:0000259" key="8">
    <source>
        <dbReference type="Pfam" id="PF00078"/>
    </source>
</evidence>
<evidence type="ECO:0000313" key="11">
    <source>
        <dbReference type="Proteomes" id="UP001151760"/>
    </source>
</evidence>
<feature type="domain" description="Reverse transcriptase RNase H-like" evidence="9">
    <location>
        <begin position="248"/>
        <end position="311"/>
    </location>
</feature>
<dbReference type="InterPro" id="IPR053134">
    <property type="entry name" value="RNA-dir_DNA_polymerase"/>
</dbReference>
<dbReference type="GO" id="GO:0003964">
    <property type="term" value="F:RNA-directed DNA polymerase activity"/>
    <property type="evidence" value="ECO:0007669"/>
    <property type="project" value="UniProtKB-KW"/>
</dbReference>
<reference evidence="10" key="1">
    <citation type="journal article" date="2022" name="Int. J. Mol. Sci.">
        <title>Draft Genome of Tanacetum Coccineum: Genomic Comparison of Closely Related Tanacetum-Family Plants.</title>
        <authorList>
            <person name="Yamashiro T."/>
            <person name="Shiraishi A."/>
            <person name="Nakayama K."/>
            <person name="Satake H."/>
        </authorList>
    </citation>
    <scope>NUCLEOTIDE SEQUENCE</scope>
</reference>
<dbReference type="InterPro" id="IPR000477">
    <property type="entry name" value="RT_dom"/>
</dbReference>
<dbReference type="Proteomes" id="UP001151760">
    <property type="component" value="Unassembled WGS sequence"/>
</dbReference>
<evidence type="ECO:0000256" key="4">
    <source>
        <dbReference type="ARBA" id="ARBA00022759"/>
    </source>
</evidence>
<dbReference type="PANTHER" id="PTHR24559">
    <property type="entry name" value="TRANSPOSON TY3-I GAG-POL POLYPROTEIN"/>
    <property type="match status" value="1"/>
</dbReference>
<evidence type="ECO:0000256" key="5">
    <source>
        <dbReference type="ARBA" id="ARBA00022801"/>
    </source>
</evidence>
<keyword evidence="3" id="KW-0540">Nuclease</keyword>
<dbReference type="PANTHER" id="PTHR24559:SF444">
    <property type="entry name" value="REVERSE TRANSCRIPTASE DOMAIN-CONTAINING PROTEIN"/>
    <property type="match status" value="1"/>
</dbReference>
<dbReference type="Gene3D" id="3.10.10.10">
    <property type="entry name" value="HIV Type 1 Reverse Transcriptase, subunit A, domain 1"/>
    <property type="match status" value="1"/>
</dbReference>
<proteinExistence type="predicted"/>
<dbReference type="InterPro" id="IPR041373">
    <property type="entry name" value="RT_RNaseH"/>
</dbReference>
<accession>A0ABQ5FEW5</accession>
<dbReference type="Pfam" id="PF00078">
    <property type="entry name" value="RVT_1"/>
    <property type="match status" value="1"/>
</dbReference>
<keyword evidence="1" id="KW-0808">Transferase</keyword>